<accession>A0ABV8JSW0</accession>
<dbReference type="EMBL" id="JBHSAW010000003">
    <property type="protein sequence ID" value="MFC4094840.1"/>
    <property type="molecule type" value="Genomic_DNA"/>
</dbReference>
<keyword evidence="2" id="KW-0808">Transferase</keyword>
<dbReference type="InterPro" id="IPR000182">
    <property type="entry name" value="GNAT_dom"/>
</dbReference>
<dbReference type="PANTHER" id="PTHR42791:SF1">
    <property type="entry name" value="N-ACETYLTRANSFERASE DOMAIN-CONTAINING PROTEIN"/>
    <property type="match status" value="1"/>
</dbReference>
<protein>
    <submittedName>
        <fullName evidence="2">GNAT family N-acetyltransferase</fullName>
        <ecNumber evidence="2">2.3.1.-</ecNumber>
    </submittedName>
</protein>
<dbReference type="SUPFAM" id="SSF55729">
    <property type="entry name" value="Acyl-CoA N-acyltransferases (Nat)"/>
    <property type="match status" value="1"/>
</dbReference>
<comment type="caution">
    <text evidence="2">The sequence shown here is derived from an EMBL/GenBank/DDBJ whole genome shotgun (WGS) entry which is preliminary data.</text>
</comment>
<dbReference type="PANTHER" id="PTHR42791">
    <property type="entry name" value="GNAT FAMILY ACETYLTRANSFERASE"/>
    <property type="match status" value="1"/>
</dbReference>
<dbReference type="CDD" id="cd04301">
    <property type="entry name" value="NAT_SF"/>
    <property type="match status" value="1"/>
</dbReference>
<keyword evidence="2" id="KW-0012">Acyltransferase</keyword>
<sequence length="183" mass="21009">MVVDILSKSFEKNRSVNFVVGGKAARIPKLMGYCFDLGMEQGAVFLSDNSNAATILLFPEKKKTTIKSVMRDLKLALNVIGIERVLSVMKRESLLKERQPKNKFIHLWYIGVYPEESGKGVGSNLLREVIEFCFEKEKDIYLETSTERNINFYIQNGFDHYDTIKKGLPYDLMLFKRKILAAL</sequence>
<name>A0ABV8JSW0_9FLAO</name>
<dbReference type="GO" id="GO:0016746">
    <property type="term" value="F:acyltransferase activity"/>
    <property type="evidence" value="ECO:0007669"/>
    <property type="project" value="UniProtKB-KW"/>
</dbReference>
<dbReference type="EC" id="2.3.1.-" evidence="2"/>
<dbReference type="Pfam" id="PF00583">
    <property type="entry name" value="Acetyltransf_1"/>
    <property type="match status" value="1"/>
</dbReference>
<dbReference type="Gene3D" id="3.40.630.30">
    <property type="match status" value="1"/>
</dbReference>
<dbReference type="PROSITE" id="PS51186">
    <property type="entry name" value="GNAT"/>
    <property type="match status" value="1"/>
</dbReference>
<reference evidence="3" key="1">
    <citation type="journal article" date="2019" name="Int. J. Syst. Evol. Microbiol.">
        <title>The Global Catalogue of Microorganisms (GCM) 10K type strain sequencing project: providing services to taxonomists for standard genome sequencing and annotation.</title>
        <authorList>
            <consortium name="The Broad Institute Genomics Platform"/>
            <consortium name="The Broad Institute Genome Sequencing Center for Infectious Disease"/>
            <person name="Wu L."/>
            <person name="Ma J."/>
        </authorList>
    </citation>
    <scope>NUCLEOTIDE SEQUENCE [LARGE SCALE GENOMIC DNA]</scope>
    <source>
        <strain evidence="3">CECT 7477</strain>
    </source>
</reference>
<keyword evidence="3" id="KW-1185">Reference proteome</keyword>
<gene>
    <name evidence="2" type="ORF">ACFOUT_03085</name>
</gene>
<dbReference type="InterPro" id="IPR016181">
    <property type="entry name" value="Acyl_CoA_acyltransferase"/>
</dbReference>
<organism evidence="2 3">
    <name type="scientific">Euzebyella saccharophila</name>
    <dbReference type="NCBI Taxonomy" id="679664"/>
    <lineage>
        <taxon>Bacteria</taxon>
        <taxon>Pseudomonadati</taxon>
        <taxon>Bacteroidota</taxon>
        <taxon>Flavobacteriia</taxon>
        <taxon>Flavobacteriales</taxon>
        <taxon>Flavobacteriaceae</taxon>
        <taxon>Euzebyella</taxon>
    </lineage>
</organism>
<evidence type="ECO:0000259" key="1">
    <source>
        <dbReference type="PROSITE" id="PS51186"/>
    </source>
</evidence>
<evidence type="ECO:0000313" key="2">
    <source>
        <dbReference type="EMBL" id="MFC4094840.1"/>
    </source>
</evidence>
<dbReference type="InterPro" id="IPR052523">
    <property type="entry name" value="Trichothecene_AcTrans"/>
</dbReference>
<proteinExistence type="predicted"/>
<dbReference type="Proteomes" id="UP001595814">
    <property type="component" value="Unassembled WGS sequence"/>
</dbReference>
<evidence type="ECO:0000313" key="3">
    <source>
        <dbReference type="Proteomes" id="UP001595814"/>
    </source>
</evidence>
<feature type="domain" description="N-acetyltransferase" evidence="1">
    <location>
        <begin position="100"/>
        <end position="179"/>
    </location>
</feature>